<name>B8BXC4_THAPS</name>
<dbReference type="RefSeq" id="XP_002288248.1">
    <property type="nucleotide sequence ID" value="XM_002288212.1"/>
</dbReference>
<keyword evidence="3" id="KW-1185">Reference proteome</keyword>
<evidence type="ECO:0000256" key="1">
    <source>
        <dbReference type="SAM" id="MobiDB-lite"/>
    </source>
</evidence>
<protein>
    <submittedName>
        <fullName evidence="2">Uncharacterized protein</fullName>
    </submittedName>
</protein>
<dbReference type="InParanoid" id="B8BXC4"/>
<evidence type="ECO:0000313" key="3">
    <source>
        <dbReference type="Proteomes" id="UP000001449"/>
    </source>
</evidence>
<accession>B8BXC4</accession>
<dbReference type="GeneID" id="7444061"/>
<dbReference type="OMA" id="WESAYAS"/>
<feature type="region of interest" description="Disordered" evidence="1">
    <location>
        <begin position="301"/>
        <end position="320"/>
    </location>
</feature>
<dbReference type="KEGG" id="tps:THAPSDRAFT_21677"/>
<feature type="compositionally biased region" description="Polar residues" evidence="1">
    <location>
        <begin position="306"/>
        <end position="320"/>
    </location>
</feature>
<reference evidence="2 3" key="1">
    <citation type="journal article" date="2004" name="Science">
        <title>The genome of the diatom Thalassiosira pseudonana: ecology, evolution, and metabolism.</title>
        <authorList>
            <person name="Armbrust E.V."/>
            <person name="Berges J.A."/>
            <person name="Bowler C."/>
            <person name="Green B.R."/>
            <person name="Martinez D."/>
            <person name="Putnam N.H."/>
            <person name="Zhou S."/>
            <person name="Allen A.E."/>
            <person name="Apt K.E."/>
            <person name="Bechner M."/>
            <person name="Brzezinski M.A."/>
            <person name="Chaal B.K."/>
            <person name="Chiovitti A."/>
            <person name="Davis A.K."/>
            <person name="Demarest M.S."/>
            <person name="Detter J.C."/>
            <person name="Glavina T."/>
            <person name="Goodstein D."/>
            <person name="Hadi M.Z."/>
            <person name="Hellsten U."/>
            <person name="Hildebrand M."/>
            <person name="Jenkins B.D."/>
            <person name="Jurka J."/>
            <person name="Kapitonov V.V."/>
            <person name="Kroger N."/>
            <person name="Lau W.W."/>
            <person name="Lane T.W."/>
            <person name="Larimer F.W."/>
            <person name="Lippmeier J.C."/>
            <person name="Lucas S."/>
            <person name="Medina M."/>
            <person name="Montsant A."/>
            <person name="Obornik M."/>
            <person name="Parker M.S."/>
            <person name="Palenik B."/>
            <person name="Pazour G.J."/>
            <person name="Richardson P.M."/>
            <person name="Rynearson T.A."/>
            <person name="Saito M.A."/>
            <person name="Schwartz D.C."/>
            <person name="Thamatrakoln K."/>
            <person name="Valentin K."/>
            <person name="Vardi A."/>
            <person name="Wilkerson F.P."/>
            <person name="Rokhsar D.S."/>
        </authorList>
    </citation>
    <scope>NUCLEOTIDE SEQUENCE [LARGE SCALE GENOMIC DNA]</scope>
    <source>
        <strain evidence="2 3">CCMP1335</strain>
    </source>
</reference>
<dbReference type="eggNOG" id="ENOG502SVB0">
    <property type="taxonomic scope" value="Eukaryota"/>
</dbReference>
<dbReference type="EMBL" id="CM000640">
    <property type="protein sequence ID" value="EED93684.1"/>
    <property type="molecule type" value="Genomic_DNA"/>
</dbReference>
<dbReference type="AlphaFoldDB" id="B8BXC4"/>
<dbReference type="PaxDb" id="35128-Thaps21677"/>
<dbReference type="Proteomes" id="UP000001449">
    <property type="component" value="Chromosome 3"/>
</dbReference>
<sequence>MNVPSAILFRYFDVASSRLQSLANDPNITSSTLDWHRNIIVREQLASLDESLTEWARDHVSSVSKGDVQSVLREIGLGDFTNVIFDEEDGANNCIDAQLRLAEAMAQTNECARLAFARSAIFTEWRVDTYQPQIEHWRTLRGYHTAEEGLERYSILEYCGMMMSAIRLDEIQQYLENGVALIPSENPNQTTTELTSVDDRLNYIQQLCWRTVGWESAYASEQLQSLFSPGNDISDNYQALLRDENVVEALTKYASAMTVAAANASVLPNADDGTTRVVQVSYSEKFISLPESTMNDNDDNIVGSLSAPTSNSIQEHGTSQQRQQLDIAHKTATLQQQLWNDFQSLSHSEQIKTLDRARRVQEAFLVNIKNTPPGSERVMLMQSMDGETQRLLVVYKLWSSHNDTE</sequence>
<dbReference type="HOGENOM" id="CLU_680631_0_0_1"/>
<organism evidence="2 3">
    <name type="scientific">Thalassiosira pseudonana</name>
    <name type="common">Marine diatom</name>
    <name type="synonym">Cyclotella nana</name>
    <dbReference type="NCBI Taxonomy" id="35128"/>
    <lineage>
        <taxon>Eukaryota</taxon>
        <taxon>Sar</taxon>
        <taxon>Stramenopiles</taxon>
        <taxon>Ochrophyta</taxon>
        <taxon>Bacillariophyta</taxon>
        <taxon>Coscinodiscophyceae</taxon>
        <taxon>Thalassiosirophycidae</taxon>
        <taxon>Thalassiosirales</taxon>
        <taxon>Thalassiosiraceae</taxon>
        <taxon>Thalassiosira</taxon>
    </lineage>
</organism>
<evidence type="ECO:0000313" key="2">
    <source>
        <dbReference type="EMBL" id="EED93684.1"/>
    </source>
</evidence>
<reference evidence="2 3" key="2">
    <citation type="journal article" date="2008" name="Nature">
        <title>The Phaeodactylum genome reveals the evolutionary history of diatom genomes.</title>
        <authorList>
            <person name="Bowler C."/>
            <person name="Allen A.E."/>
            <person name="Badger J.H."/>
            <person name="Grimwood J."/>
            <person name="Jabbari K."/>
            <person name="Kuo A."/>
            <person name="Maheswari U."/>
            <person name="Martens C."/>
            <person name="Maumus F."/>
            <person name="Otillar R.P."/>
            <person name="Rayko E."/>
            <person name="Salamov A."/>
            <person name="Vandepoele K."/>
            <person name="Beszteri B."/>
            <person name="Gruber A."/>
            <person name="Heijde M."/>
            <person name="Katinka M."/>
            <person name="Mock T."/>
            <person name="Valentin K."/>
            <person name="Verret F."/>
            <person name="Berges J.A."/>
            <person name="Brownlee C."/>
            <person name="Cadoret J.P."/>
            <person name="Chiovitti A."/>
            <person name="Choi C.J."/>
            <person name="Coesel S."/>
            <person name="De Martino A."/>
            <person name="Detter J.C."/>
            <person name="Durkin C."/>
            <person name="Falciatore A."/>
            <person name="Fournet J."/>
            <person name="Haruta M."/>
            <person name="Huysman M.J."/>
            <person name="Jenkins B.D."/>
            <person name="Jiroutova K."/>
            <person name="Jorgensen R.E."/>
            <person name="Joubert Y."/>
            <person name="Kaplan A."/>
            <person name="Kroger N."/>
            <person name="Kroth P.G."/>
            <person name="La Roche J."/>
            <person name="Lindquist E."/>
            <person name="Lommer M."/>
            <person name="Martin-Jezequel V."/>
            <person name="Lopez P.J."/>
            <person name="Lucas S."/>
            <person name="Mangogna M."/>
            <person name="McGinnis K."/>
            <person name="Medlin L.K."/>
            <person name="Montsant A."/>
            <person name="Oudot-Le Secq M.P."/>
            <person name="Napoli C."/>
            <person name="Obornik M."/>
            <person name="Parker M.S."/>
            <person name="Petit J.L."/>
            <person name="Porcel B.M."/>
            <person name="Poulsen N."/>
            <person name="Robison M."/>
            <person name="Rychlewski L."/>
            <person name="Rynearson T.A."/>
            <person name="Schmutz J."/>
            <person name="Shapiro H."/>
            <person name="Siaut M."/>
            <person name="Stanley M."/>
            <person name="Sussman M.R."/>
            <person name="Taylor A.R."/>
            <person name="Vardi A."/>
            <person name="von Dassow P."/>
            <person name="Vyverman W."/>
            <person name="Willis A."/>
            <person name="Wyrwicz L.S."/>
            <person name="Rokhsar D.S."/>
            <person name="Weissenbach J."/>
            <person name="Armbrust E.V."/>
            <person name="Green B.R."/>
            <person name="Van de Peer Y."/>
            <person name="Grigoriev I.V."/>
        </authorList>
    </citation>
    <scope>NUCLEOTIDE SEQUENCE [LARGE SCALE GENOMIC DNA]</scope>
    <source>
        <strain evidence="2 3">CCMP1335</strain>
    </source>
</reference>
<gene>
    <name evidence="2" type="ORF">THAPSDRAFT_21677</name>
</gene>
<proteinExistence type="predicted"/>